<comment type="pathway">
    <text evidence="3">Sphingolipid metabolism.</text>
</comment>
<evidence type="ECO:0000256" key="7">
    <source>
        <dbReference type="ARBA" id="ARBA00023002"/>
    </source>
</evidence>
<dbReference type="EC" id="1.1.1.102" evidence="9"/>
<keyword evidence="12" id="KW-0812">Transmembrane</keyword>
<dbReference type="GO" id="GO:0006666">
    <property type="term" value="P:3-keto-sphinganine metabolic process"/>
    <property type="evidence" value="ECO:0007669"/>
    <property type="project" value="InterPro"/>
</dbReference>
<dbReference type="HOGENOM" id="CLU_010194_3_0_1"/>
<dbReference type="EMBL" id="KN832871">
    <property type="protein sequence ID" value="KIN06313.1"/>
    <property type="molecule type" value="Genomic_DNA"/>
</dbReference>
<keyword evidence="7" id="KW-0560">Oxidoreductase</keyword>
<evidence type="ECO:0000256" key="12">
    <source>
        <dbReference type="SAM" id="Phobius"/>
    </source>
</evidence>
<comment type="pathway">
    <text evidence="2">Lipid metabolism; sphingolipid metabolism.</text>
</comment>
<comment type="subcellular location">
    <subcellularLocation>
        <location evidence="1">Endoplasmic reticulum</location>
    </subcellularLocation>
</comment>
<dbReference type="Gene3D" id="3.40.50.720">
    <property type="entry name" value="NAD(P)-binding Rossmann-like Domain"/>
    <property type="match status" value="1"/>
</dbReference>
<dbReference type="PRINTS" id="PR00081">
    <property type="entry name" value="GDHRDH"/>
</dbReference>
<evidence type="ECO:0000313" key="14">
    <source>
        <dbReference type="Proteomes" id="UP000054321"/>
    </source>
</evidence>
<sequence>MAESLSYLIIASLVFGLLLILPSIMGLFGGNKFNVLGKTVLLTGASEGMGKSVAKQLASKGANVIIVARNIAMLKDALEEVQAAAANPSSQRFLYISADLCEQGGSQRIVDEATAWNNGRAPDIVWCILGASYPYLFLDTPTAKMRQQMDINFWTCVEMAQAILKDWLAPSSPSKGQERHLIFTSSVAAFYPVAGYSTYAPSKAAIKSLSDSLAQEVLLYDESVKIHTVFPGGISSPGMERENVTKPEITHILEESDPIQAPDMVAKRSIAGLERGEYLVTVALLGAAMRGCAWGGSKRNNWVLDTLMTWITSIVWLFVGADLDGKVKAYGKKHGHPSTYVKKPSD</sequence>
<evidence type="ECO:0000256" key="1">
    <source>
        <dbReference type="ARBA" id="ARBA00004240"/>
    </source>
</evidence>
<dbReference type="GO" id="GO:0005789">
    <property type="term" value="C:endoplasmic reticulum membrane"/>
    <property type="evidence" value="ECO:0007669"/>
    <property type="project" value="TreeGrafter"/>
</dbReference>
<keyword evidence="4" id="KW-0256">Endoplasmic reticulum</keyword>
<dbReference type="InterPro" id="IPR036291">
    <property type="entry name" value="NAD(P)-bd_dom_sf"/>
</dbReference>
<dbReference type="InParanoid" id="A0A0C3DW44"/>
<dbReference type="FunCoup" id="A0A0C3DW44">
    <property type="interactions" value="135"/>
</dbReference>
<keyword evidence="14" id="KW-1185">Reference proteome</keyword>
<keyword evidence="6" id="KW-0746">Sphingolipid metabolism</keyword>
<evidence type="ECO:0000256" key="2">
    <source>
        <dbReference type="ARBA" id="ARBA00004760"/>
    </source>
</evidence>
<comment type="catalytic activity">
    <reaction evidence="11">
        <text>sphinganine + NADP(+) = 3-oxosphinganine + NADPH + H(+)</text>
        <dbReference type="Rhea" id="RHEA:22640"/>
        <dbReference type="ChEBI" id="CHEBI:15378"/>
        <dbReference type="ChEBI" id="CHEBI:57783"/>
        <dbReference type="ChEBI" id="CHEBI:57817"/>
        <dbReference type="ChEBI" id="CHEBI:58299"/>
        <dbReference type="ChEBI" id="CHEBI:58349"/>
        <dbReference type="EC" id="1.1.1.102"/>
    </reaction>
    <physiologicalReaction direction="right-to-left" evidence="11">
        <dbReference type="Rhea" id="RHEA:22642"/>
    </physiologicalReaction>
</comment>
<keyword evidence="12" id="KW-0472">Membrane</keyword>
<evidence type="ECO:0000256" key="9">
    <source>
        <dbReference type="ARBA" id="ARBA00026112"/>
    </source>
</evidence>
<evidence type="ECO:0000256" key="5">
    <source>
        <dbReference type="ARBA" id="ARBA00022857"/>
    </source>
</evidence>
<protein>
    <recommendedName>
        <fullName evidence="9">3-dehydrosphinganine reductase</fullName>
        <ecNumber evidence="9">1.1.1.102</ecNumber>
    </recommendedName>
</protein>
<dbReference type="AlphaFoldDB" id="A0A0C3DW44"/>
<keyword evidence="8" id="KW-0443">Lipid metabolism</keyword>
<dbReference type="Proteomes" id="UP000054321">
    <property type="component" value="Unassembled WGS sequence"/>
</dbReference>
<feature type="transmembrane region" description="Helical" evidence="12">
    <location>
        <begin position="6"/>
        <end position="28"/>
    </location>
</feature>
<evidence type="ECO:0000256" key="4">
    <source>
        <dbReference type="ARBA" id="ARBA00022824"/>
    </source>
</evidence>
<dbReference type="OrthoDB" id="10267115at2759"/>
<keyword evidence="12" id="KW-1133">Transmembrane helix</keyword>
<dbReference type="PANTHER" id="PTHR43550:SF3">
    <property type="entry name" value="3-KETODIHYDROSPHINGOSINE REDUCTASE"/>
    <property type="match status" value="1"/>
</dbReference>
<evidence type="ECO:0000256" key="6">
    <source>
        <dbReference type="ARBA" id="ARBA00022919"/>
    </source>
</evidence>
<proteinExistence type="predicted"/>
<accession>A0A0C3DW44</accession>
<dbReference type="CDD" id="cd08939">
    <property type="entry name" value="KDSR-like_SDR_c"/>
    <property type="match status" value="1"/>
</dbReference>
<dbReference type="InterPro" id="IPR002347">
    <property type="entry name" value="SDR_fam"/>
</dbReference>
<dbReference type="GO" id="GO:0047560">
    <property type="term" value="F:3-dehydrosphinganine reductase activity"/>
    <property type="evidence" value="ECO:0007669"/>
    <property type="project" value="UniProtKB-EC"/>
</dbReference>
<evidence type="ECO:0000256" key="8">
    <source>
        <dbReference type="ARBA" id="ARBA00023098"/>
    </source>
</evidence>
<organism evidence="13 14">
    <name type="scientific">Oidiodendron maius (strain Zn)</name>
    <dbReference type="NCBI Taxonomy" id="913774"/>
    <lineage>
        <taxon>Eukaryota</taxon>
        <taxon>Fungi</taxon>
        <taxon>Dikarya</taxon>
        <taxon>Ascomycota</taxon>
        <taxon>Pezizomycotina</taxon>
        <taxon>Leotiomycetes</taxon>
        <taxon>Leotiomycetes incertae sedis</taxon>
        <taxon>Myxotrichaceae</taxon>
        <taxon>Oidiodendron</taxon>
    </lineage>
</organism>
<dbReference type="STRING" id="913774.A0A0C3DW44"/>
<name>A0A0C3DW44_OIDMZ</name>
<evidence type="ECO:0000256" key="3">
    <source>
        <dbReference type="ARBA" id="ARBA00004991"/>
    </source>
</evidence>
<dbReference type="GO" id="GO:0030148">
    <property type="term" value="P:sphingolipid biosynthetic process"/>
    <property type="evidence" value="ECO:0007669"/>
    <property type="project" value="InterPro"/>
</dbReference>
<reference evidence="14" key="2">
    <citation type="submission" date="2015-01" db="EMBL/GenBank/DDBJ databases">
        <title>Evolutionary Origins and Diversification of the Mycorrhizal Mutualists.</title>
        <authorList>
            <consortium name="DOE Joint Genome Institute"/>
            <consortium name="Mycorrhizal Genomics Consortium"/>
            <person name="Kohler A."/>
            <person name="Kuo A."/>
            <person name="Nagy L.G."/>
            <person name="Floudas D."/>
            <person name="Copeland A."/>
            <person name="Barry K.W."/>
            <person name="Cichocki N."/>
            <person name="Veneault-Fourrey C."/>
            <person name="LaButti K."/>
            <person name="Lindquist E.A."/>
            <person name="Lipzen A."/>
            <person name="Lundell T."/>
            <person name="Morin E."/>
            <person name="Murat C."/>
            <person name="Riley R."/>
            <person name="Ohm R."/>
            <person name="Sun H."/>
            <person name="Tunlid A."/>
            <person name="Henrissat B."/>
            <person name="Grigoriev I.V."/>
            <person name="Hibbett D.S."/>
            <person name="Martin F."/>
        </authorList>
    </citation>
    <scope>NUCLEOTIDE SEQUENCE [LARGE SCALE GENOMIC DNA]</scope>
    <source>
        <strain evidence="14">Zn</strain>
    </source>
</reference>
<evidence type="ECO:0000256" key="10">
    <source>
        <dbReference type="ARBA" id="ARBA00044737"/>
    </source>
</evidence>
<keyword evidence="5" id="KW-0521">NADP</keyword>
<gene>
    <name evidence="13" type="ORF">OIDMADRAFT_112808</name>
</gene>
<dbReference type="InterPro" id="IPR045022">
    <property type="entry name" value="KDSR-like"/>
</dbReference>
<dbReference type="PANTHER" id="PTHR43550">
    <property type="entry name" value="3-KETODIHYDROSPHINGOSINE REDUCTASE"/>
    <property type="match status" value="1"/>
</dbReference>
<evidence type="ECO:0000256" key="11">
    <source>
        <dbReference type="ARBA" id="ARBA00048930"/>
    </source>
</evidence>
<comment type="function">
    <text evidence="10">Catalyzes the reduction of 3'-oxosphinganine (3-ketodihydrosphingosine/KDS) to sphinganine (dihydrosphingosine/DHS), the second step of de novo sphingolipid biosynthesis.</text>
</comment>
<dbReference type="SUPFAM" id="SSF51735">
    <property type="entry name" value="NAD(P)-binding Rossmann-fold domains"/>
    <property type="match status" value="1"/>
</dbReference>
<dbReference type="Pfam" id="PF00106">
    <property type="entry name" value="adh_short"/>
    <property type="match status" value="1"/>
</dbReference>
<evidence type="ECO:0000313" key="13">
    <source>
        <dbReference type="EMBL" id="KIN06313.1"/>
    </source>
</evidence>
<reference evidence="13 14" key="1">
    <citation type="submission" date="2014-04" db="EMBL/GenBank/DDBJ databases">
        <authorList>
            <consortium name="DOE Joint Genome Institute"/>
            <person name="Kuo A."/>
            <person name="Martino E."/>
            <person name="Perotto S."/>
            <person name="Kohler A."/>
            <person name="Nagy L.G."/>
            <person name="Floudas D."/>
            <person name="Copeland A."/>
            <person name="Barry K.W."/>
            <person name="Cichocki N."/>
            <person name="Veneault-Fourrey C."/>
            <person name="LaButti K."/>
            <person name="Lindquist E.A."/>
            <person name="Lipzen A."/>
            <person name="Lundell T."/>
            <person name="Morin E."/>
            <person name="Murat C."/>
            <person name="Sun H."/>
            <person name="Tunlid A."/>
            <person name="Henrissat B."/>
            <person name="Grigoriev I.V."/>
            <person name="Hibbett D.S."/>
            <person name="Martin F."/>
            <person name="Nordberg H.P."/>
            <person name="Cantor M.N."/>
            <person name="Hua S.X."/>
        </authorList>
    </citation>
    <scope>NUCLEOTIDE SEQUENCE [LARGE SCALE GENOMIC DNA]</scope>
    <source>
        <strain evidence="13 14">Zn</strain>
    </source>
</reference>